<gene>
    <name evidence="2" type="ORF">FJ657_07270</name>
</gene>
<keyword evidence="3" id="KW-1185">Reference proteome</keyword>
<dbReference type="AlphaFoldDB" id="A0A506XSE6"/>
<dbReference type="PROSITE" id="PS51186">
    <property type="entry name" value="GNAT"/>
    <property type="match status" value="1"/>
</dbReference>
<dbReference type="OrthoDB" id="3533156at2"/>
<dbReference type="GO" id="GO:0016747">
    <property type="term" value="F:acyltransferase activity, transferring groups other than amino-acyl groups"/>
    <property type="evidence" value="ECO:0007669"/>
    <property type="project" value="InterPro"/>
</dbReference>
<dbReference type="EMBL" id="VHQG01000002">
    <property type="protein sequence ID" value="TPW75674.1"/>
    <property type="molecule type" value="Genomic_DNA"/>
</dbReference>
<evidence type="ECO:0000313" key="2">
    <source>
        <dbReference type="EMBL" id="TPW75674.1"/>
    </source>
</evidence>
<feature type="domain" description="N-acetyltransferase" evidence="1">
    <location>
        <begin position="9"/>
        <end position="167"/>
    </location>
</feature>
<evidence type="ECO:0000313" key="3">
    <source>
        <dbReference type="Proteomes" id="UP000316252"/>
    </source>
</evidence>
<dbReference type="RefSeq" id="WP_141163034.1">
    <property type="nucleotide sequence ID" value="NZ_VHQG01000002.1"/>
</dbReference>
<name>A0A506XSE6_9MICO</name>
<protein>
    <submittedName>
        <fullName evidence="2">GNAT family N-acetyltransferase</fullName>
    </submittedName>
</protein>
<organism evidence="2 3">
    <name type="scientific">Schumannella soli</name>
    <dbReference type="NCBI Taxonomy" id="2590779"/>
    <lineage>
        <taxon>Bacteria</taxon>
        <taxon>Bacillati</taxon>
        <taxon>Actinomycetota</taxon>
        <taxon>Actinomycetes</taxon>
        <taxon>Micrococcales</taxon>
        <taxon>Microbacteriaceae</taxon>
        <taxon>Schumannella</taxon>
    </lineage>
</organism>
<dbReference type="InterPro" id="IPR000182">
    <property type="entry name" value="GNAT_dom"/>
</dbReference>
<comment type="caution">
    <text evidence="2">The sequence shown here is derived from an EMBL/GenBank/DDBJ whole genome shotgun (WGS) entry which is preliminary data.</text>
</comment>
<keyword evidence="2" id="KW-0808">Transferase</keyword>
<dbReference type="PANTHER" id="PTHR43792:SF1">
    <property type="entry name" value="N-ACETYLTRANSFERASE DOMAIN-CONTAINING PROTEIN"/>
    <property type="match status" value="1"/>
</dbReference>
<sequence>MLPEPTARLRFREMGAADLDAMAGLLGDPVVMKHYPSPKTREEAADWIAWNQRNYAEHNLGLWIVETLDGVFLGDCGLTWQVVDDVRELEVGYHLLPQHQGRGYATLAALACRALAEREHLAERLVAIIAPDNIPSQRVAERIGLPFDRATVSRSGLPVVVHAAALG</sequence>
<accession>A0A506XSE6</accession>
<dbReference type="PANTHER" id="PTHR43792">
    <property type="entry name" value="GNAT FAMILY, PUTATIVE (AFU_ORTHOLOGUE AFUA_3G00765)-RELATED-RELATED"/>
    <property type="match status" value="1"/>
</dbReference>
<dbReference type="Gene3D" id="3.40.630.30">
    <property type="match status" value="1"/>
</dbReference>
<dbReference type="InterPro" id="IPR016181">
    <property type="entry name" value="Acyl_CoA_acyltransferase"/>
</dbReference>
<dbReference type="Proteomes" id="UP000316252">
    <property type="component" value="Unassembled WGS sequence"/>
</dbReference>
<dbReference type="SUPFAM" id="SSF55729">
    <property type="entry name" value="Acyl-CoA N-acyltransferases (Nat)"/>
    <property type="match status" value="1"/>
</dbReference>
<dbReference type="InterPro" id="IPR051531">
    <property type="entry name" value="N-acetyltransferase"/>
</dbReference>
<proteinExistence type="predicted"/>
<reference evidence="2 3" key="1">
    <citation type="submission" date="2019-06" db="EMBL/GenBank/DDBJ databases">
        <authorList>
            <person name="Li F."/>
        </authorList>
    </citation>
    <scope>NUCLEOTIDE SEQUENCE [LARGE SCALE GENOMIC DNA]</scope>
    <source>
        <strain evidence="2 3">10F1D-1</strain>
    </source>
</reference>
<dbReference type="Pfam" id="PF13302">
    <property type="entry name" value="Acetyltransf_3"/>
    <property type="match status" value="1"/>
</dbReference>
<evidence type="ECO:0000259" key="1">
    <source>
        <dbReference type="PROSITE" id="PS51186"/>
    </source>
</evidence>